<dbReference type="Proteomes" id="UP000219522">
    <property type="component" value="Unassembled WGS sequence"/>
</dbReference>
<keyword evidence="5" id="KW-0443">Lipid metabolism</keyword>
<accession>A0A7Z7IBM3</accession>
<evidence type="ECO:0000313" key="8">
    <source>
        <dbReference type="Proteomes" id="UP000219522"/>
    </source>
</evidence>
<dbReference type="InterPro" id="IPR029063">
    <property type="entry name" value="SAM-dependent_MTases_sf"/>
</dbReference>
<reference evidence="7 8" key="1">
    <citation type="submission" date="2017-09" db="EMBL/GenBank/DDBJ databases">
        <authorList>
            <person name="Varghese N."/>
            <person name="Submissions S."/>
        </authorList>
    </citation>
    <scope>NUCLEOTIDE SEQUENCE [LARGE SCALE GENOMIC DNA]</scope>
    <source>
        <strain evidence="7 8">OK806</strain>
    </source>
</reference>
<evidence type="ECO:0000256" key="1">
    <source>
        <dbReference type="ARBA" id="ARBA00010815"/>
    </source>
</evidence>
<evidence type="ECO:0000313" key="7">
    <source>
        <dbReference type="EMBL" id="SOE82864.1"/>
    </source>
</evidence>
<comment type="caution">
    <text evidence="7">The sequence shown here is derived from an EMBL/GenBank/DDBJ whole genome shotgun (WGS) entry which is preliminary data.</text>
</comment>
<dbReference type="GO" id="GO:0008168">
    <property type="term" value="F:methyltransferase activity"/>
    <property type="evidence" value="ECO:0007669"/>
    <property type="project" value="UniProtKB-KW"/>
</dbReference>
<dbReference type="GO" id="GO:0008610">
    <property type="term" value="P:lipid biosynthetic process"/>
    <property type="evidence" value="ECO:0007669"/>
    <property type="project" value="InterPro"/>
</dbReference>
<dbReference type="AlphaFoldDB" id="A0A7Z7IBM3"/>
<dbReference type="PANTHER" id="PTHR43667:SF2">
    <property type="entry name" value="FATTY ACID C-METHYL TRANSFERASE"/>
    <property type="match status" value="1"/>
</dbReference>
<dbReference type="GO" id="GO:0032259">
    <property type="term" value="P:methylation"/>
    <property type="evidence" value="ECO:0007669"/>
    <property type="project" value="UniProtKB-KW"/>
</dbReference>
<dbReference type="InterPro" id="IPR050723">
    <property type="entry name" value="CFA/CMAS"/>
</dbReference>
<dbReference type="Gene3D" id="3.40.50.150">
    <property type="entry name" value="Vaccinia Virus protein VP39"/>
    <property type="match status" value="1"/>
</dbReference>
<evidence type="ECO:0000256" key="2">
    <source>
        <dbReference type="ARBA" id="ARBA00022603"/>
    </source>
</evidence>
<keyword evidence="8" id="KW-1185">Reference proteome</keyword>
<dbReference type="PIRSF" id="PIRSF003085">
    <property type="entry name" value="CMAS"/>
    <property type="match status" value="1"/>
</dbReference>
<dbReference type="CDD" id="cd02440">
    <property type="entry name" value="AdoMet_MTases"/>
    <property type="match status" value="1"/>
</dbReference>
<evidence type="ECO:0000256" key="5">
    <source>
        <dbReference type="ARBA" id="ARBA00023098"/>
    </source>
</evidence>
<keyword evidence="2" id="KW-0489">Methyltransferase</keyword>
<gene>
    <name evidence="7" type="ORF">SAMN05446927_6211</name>
</gene>
<dbReference type="EMBL" id="OCSU01000002">
    <property type="protein sequence ID" value="SOE82864.1"/>
    <property type="molecule type" value="Genomic_DNA"/>
</dbReference>
<dbReference type="InterPro" id="IPR003333">
    <property type="entry name" value="CMAS"/>
</dbReference>
<evidence type="ECO:0000256" key="6">
    <source>
        <dbReference type="PIRSR" id="PIRSR003085-1"/>
    </source>
</evidence>
<dbReference type="RefSeq" id="WP_235025757.1">
    <property type="nucleotide sequence ID" value="NZ_FCOG02000013.1"/>
</dbReference>
<evidence type="ECO:0000256" key="3">
    <source>
        <dbReference type="ARBA" id="ARBA00022679"/>
    </source>
</evidence>
<dbReference type="SUPFAM" id="SSF53335">
    <property type="entry name" value="S-adenosyl-L-methionine-dependent methyltransferases"/>
    <property type="match status" value="1"/>
</dbReference>
<keyword evidence="4" id="KW-0949">S-adenosyl-L-methionine</keyword>
<name>A0A7Z7IBM3_9BURK</name>
<organism evidence="7 8">
    <name type="scientific">Caballeronia arationis</name>
    <dbReference type="NCBI Taxonomy" id="1777142"/>
    <lineage>
        <taxon>Bacteria</taxon>
        <taxon>Pseudomonadati</taxon>
        <taxon>Pseudomonadota</taxon>
        <taxon>Betaproteobacteria</taxon>
        <taxon>Burkholderiales</taxon>
        <taxon>Burkholderiaceae</taxon>
        <taxon>Caballeronia</taxon>
    </lineage>
</organism>
<evidence type="ECO:0000256" key="4">
    <source>
        <dbReference type="ARBA" id="ARBA00022691"/>
    </source>
</evidence>
<dbReference type="Pfam" id="PF02353">
    <property type="entry name" value="CMAS"/>
    <property type="match status" value="1"/>
</dbReference>
<sequence length="422" mass="47443">MSAQPSPESQFRCPFARLVPSMRARDPARIDGAGRVVLKLLERLRYGTLDVQLPDGTVRRYGHGLAGGPRARVTLANWNVCTAALRLGDTGFAETYLAGDWTSDDLNALLDILVGNRAALETAIYGSWTGRLVQRVRHLRRTNTKAGSRRNIHAHYDLGNAFYALWLDETMTYSSALFEDDPARTLADAQRAKYRRLLRELRIDNADARVLEVGCGWGAFAEVATRETGAHVTGVTLSKEQFAHGRMRIAQAGLAERIELRLQDYRDTHGQFDAIASIEMFEAVGERYWPAYFQCLARNLKRGGRACVQTITIDDALFARYRTGSDFIQQYIFPGGMLPSPSAFAECARQHGLKVINQLSFGADYARTLKLWRAAFLARVDAVREQQFDERFIRLWDFYLCYCAAAFAHANTDVIQFTLAHA</sequence>
<comment type="similarity">
    <text evidence="1">Belongs to the CFA/CMAS family.</text>
</comment>
<proteinExistence type="inferred from homology"/>
<dbReference type="PANTHER" id="PTHR43667">
    <property type="entry name" value="CYCLOPROPANE-FATTY-ACYL-PHOSPHOLIPID SYNTHASE"/>
    <property type="match status" value="1"/>
</dbReference>
<protein>
    <submittedName>
        <fullName evidence="7">Cyclopropane-fatty-acyl-phospholipid synthase</fullName>
    </submittedName>
</protein>
<feature type="active site" evidence="6">
    <location>
        <position position="403"/>
    </location>
</feature>
<keyword evidence="3" id="KW-0808">Transferase</keyword>